<feature type="region of interest" description="Disordered" evidence="1">
    <location>
        <begin position="1"/>
        <end position="127"/>
    </location>
</feature>
<proteinExistence type="predicted"/>
<protein>
    <submittedName>
        <fullName evidence="2">Uncharacterized protein</fullName>
    </submittedName>
</protein>
<accession>A0A4P9WRS5</accession>
<dbReference type="EMBL" id="KZ993854">
    <property type="protein sequence ID" value="RKO94608.1"/>
    <property type="molecule type" value="Genomic_DNA"/>
</dbReference>
<keyword evidence="3" id="KW-1185">Reference proteome</keyword>
<feature type="compositionally biased region" description="Polar residues" evidence="1">
    <location>
        <begin position="1"/>
        <end position="21"/>
    </location>
</feature>
<dbReference type="Proteomes" id="UP000269721">
    <property type="component" value="Unassembled WGS sequence"/>
</dbReference>
<evidence type="ECO:0000313" key="3">
    <source>
        <dbReference type="Proteomes" id="UP000269721"/>
    </source>
</evidence>
<dbReference type="AlphaFoldDB" id="A0A4P9WRS5"/>
<gene>
    <name evidence="2" type="ORF">BDK51DRAFT_42066</name>
</gene>
<evidence type="ECO:0000256" key="1">
    <source>
        <dbReference type="SAM" id="MobiDB-lite"/>
    </source>
</evidence>
<name>A0A4P9WRS5_9FUNG</name>
<evidence type="ECO:0000313" key="2">
    <source>
        <dbReference type="EMBL" id="RKO94608.1"/>
    </source>
</evidence>
<feature type="region of interest" description="Disordered" evidence="1">
    <location>
        <begin position="235"/>
        <end position="256"/>
    </location>
</feature>
<sequence length="256" mass="27455">MTLQPSHSASAPTKKQASTRGPYTPLASLKGYVSSLPLDSRFVQYPRPPPTRKSKEYRVKNPISIQGPLASPRRSPTVQHIPTSARQRPALSPSVTQRTPADTPRTCQRPPYVEPDITTRDTSAVTSTPPHLLTPLHHLTQPVHPTLQGSHHPSRIIGRSSETPQGKASLQCATVQPQLPSSSAVPTKSPQSYATGFIEVRSIGIVLHLTVQPVYGWWPPQAYGPDITGAGKAVPRGEGTRAPPASGVQLLSPITG</sequence>
<reference evidence="3" key="1">
    <citation type="journal article" date="2018" name="Nat. Microbiol.">
        <title>Leveraging single-cell genomics to expand the fungal tree of life.</title>
        <authorList>
            <person name="Ahrendt S.R."/>
            <person name="Quandt C.A."/>
            <person name="Ciobanu D."/>
            <person name="Clum A."/>
            <person name="Salamov A."/>
            <person name="Andreopoulos B."/>
            <person name="Cheng J.F."/>
            <person name="Woyke T."/>
            <person name="Pelin A."/>
            <person name="Henrissat B."/>
            <person name="Reynolds N.K."/>
            <person name="Benny G.L."/>
            <person name="Smith M.E."/>
            <person name="James T.Y."/>
            <person name="Grigoriev I.V."/>
        </authorList>
    </citation>
    <scope>NUCLEOTIDE SEQUENCE [LARGE SCALE GENOMIC DNA]</scope>
</reference>
<organism evidence="2 3">
    <name type="scientific">Blyttiomyces helicus</name>
    <dbReference type="NCBI Taxonomy" id="388810"/>
    <lineage>
        <taxon>Eukaryota</taxon>
        <taxon>Fungi</taxon>
        <taxon>Fungi incertae sedis</taxon>
        <taxon>Chytridiomycota</taxon>
        <taxon>Chytridiomycota incertae sedis</taxon>
        <taxon>Chytridiomycetes</taxon>
        <taxon>Chytridiomycetes incertae sedis</taxon>
        <taxon>Blyttiomyces</taxon>
    </lineage>
</organism>
<feature type="compositionally biased region" description="Polar residues" evidence="1">
    <location>
        <begin position="74"/>
        <end position="86"/>
    </location>
</feature>